<dbReference type="PANTHER" id="PTHR30097:SF4">
    <property type="entry name" value="SLR6042 PROTEIN"/>
    <property type="match status" value="1"/>
</dbReference>
<gene>
    <name evidence="3" type="ORF">Q8W30_00430</name>
</gene>
<sequence>MTAQAPQNTLSTGLLSRLAAASLYVAKEVEFIPQASHTDYPYLLYVKNSDAYLRCAEWARELIVRCDGETPLASILTTLPDTEVEHHRRDVEDTLSLLISMGVLAIADEEDSSLSWLQKLKQPMAVKVPLHNPDRWLALLGPLSRVIFSLPFMCFFGLLLLYSVSVFAIEWSAITLHWESRFFDPSNALLMILIYPLMKFCHELGHGLAVKRFGGHVYECGIVFLVFIPLPYVDASSSYRFPRRRQRVIVGLAGMLIEFFLALCALNLWAYSSSGTLMSDLLFDVFFIGTFSTLVFNINPLMKFDGYYILADALGIDNLSTKSKNYVGGLLARWVLGLSGRVENYSRKEQYCFLIYGILSIPYRLFISLWITLYLSTVFFALGSLLALYVLFQQLLFPIIRGLSRVYKDVTLQQQQARFYTVLGIVVCCVFVVGFIFRFPVTLPASGIVLHDNNERVIAKASGVAQRPLVQAGDWVEKGQAILQLTNPVLREQQTNLEAQLSGLEARYDQFLSQDPLAAADMWEQIASMKKRLVEVSAQVDALTVTSPASGFLEKARWQDISGRYLERGEALAAVFNANNVQITTVIDQADINKIRHGLKSVHILFDALPSRSLTGKIERIVPAAADQLPSKYLGSLMGGGIAVDDRDASGTRLLSKHFIVDVQVEAASVSDLDFKPINARVKFEFENVSLANRLLDWLYVNLLRTYGWAL</sequence>
<dbReference type="SUPFAM" id="SSF111369">
    <property type="entry name" value="HlyD-like secretion proteins"/>
    <property type="match status" value="1"/>
</dbReference>
<comment type="caution">
    <text evidence="3">The sequence shown here is derived from an EMBL/GenBank/DDBJ whole genome shotgun (WGS) entry which is preliminary data.</text>
</comment>
<keyword evidence="4" id="KW-1185">Reference proteome</keyword>
<dbReference type="PANTHER" id="PTHR30097">
    <property type="entry name" value="CATION EFFLUX SYSTEM PROTEIN CUSB"/>
    <property type="match status" value="1"/>
</dbReference>
<evidence type="ECO:0000256" key="2">
    <source>
        <dbReference type="SAM" id="Phobius"/>
    </source>
</evidence>
<reference evidence="3" key="1">
    <citation type="submission" date="2023-07" db="EMBL/GenBank/DDBJ databases">
        <title>Genome content predicts the carbon catabolic preferences of heterotrophic bacteria.</title>
        <authorList>
            <person name="Gralka M."/>
        </authorList>
    </citation>
    <scope>NUCLEOTIDE SEQUENCE</scope>
    <source>
        <strain evidence="3">5G01</strain>
    </source>
</reference>
<feature type="transmembrane region" description="Helical" evidence="2">
    <location>
        <begin position="377"/>
        <end position="397"/>
    </location>
</feature>
<organism evidence="3 4">
    <name type="scientific">Neptunomonas phycophila</name>
    <dbReference type="NCBI Taxonomy" id="1572645"/>
    <lineage>
        <taxon>Bacteria</taxon>
        <taxon>Pseudomonadati</taxon>
        <taxon>Pseudomonadota</taxon>
        <taxon>Gammaproteobacteria</taxon>
        <taxon>Oceanospirillales</taxon>
        <taxon>Oceanospirillaceae</taxon>
        <taxon>Neptunomonas</taxon>
    </lineage>
</organism>
<accession>A0ABT9EPM7</accession>
<protein>
    <submittedName>
        <fullName evidence="3">Efflux RND transporter periplasmic adaptor subunit</fullName>
    </submittedName>
</protein>
<dbReference type="InterPro" id="IPR051909">
    <property type="entry name" value="MFP_Cation_Efflux"/>
</dbReference>
<name>A0ABT9EPM7_9GAMM</name>
<keyword evidence="2" id="KW-0472">Membrane</keyword>
<proteinExistence type="predicted"/>
<keyword evidence="2" id="KW-0812">Transmembrane</keyword>
<dbReference type="RefSeq" id="WP_305449962.1">
    <property type="nucleotide sequence ID" value="NZ_JAUYVO010000001.1"/>
</dbReference>
<dbReference type="CDD" id="cd05709">
    <property type="entry name" value="S2P-M50"/>
    <property type="match status" value="1"/>
</dbReference>
<evidence type="ECO:0000256" key="1">
    <source>
        <dbReference type="ARBA" id="ARBA00022448"/>
    </source>
</evidence>
<keyword evidence="2" id="KW-1133">Transmembrane helix</keyword>
<dbReference type="Proteomes" id="UP001177341">
    <property type="component" value="Unassembled WGS sequence"/>
</dbReference>
<evidence type="ECO:0000313" key="3">
    <source>
        <dbReference type="EMBL" id="MDP2521019.1"/>
    </source>
</evidence>
<feature type="transmembrane region" description="Helical" evidence="2">
    <location>
        <begin position="146"/>
        <end position="169"/>
    </location>
</feature>
<feature type="transmembrane region" description="Helical" evidence="2">
    <location>
        <begin position="417"/>
        <end position="437"/>
    </location>
</feature>
<feature type="transmembrane region" description="Helical" evidence="2">
    <location>
        <begin position="351"/>
        <end position="371"/>
    </location>
</feature>
<evidence type="ECO:0000313" key="4">
    <source>
        <dbReference type="Proteomes" id="UP001177341"/>
    </source>
</evidence>
<dbReference type="EMBL" id="JAUYVO010000001">
    <property type="protein sequence ID" value="MDP2521019.1"/>
    <property type="molecule type" value="Genomic_DNA"/>
</dbReference>
<feature type="transmembrane region" description="Helical" evidence="2">
    <location>
        <begin position="247"/>
        <end position="269"/>
    </location>
</feature>
<dbReference type="Gene3D" id="2.40.30.170">
    <property type="match status" value="1"/>
</dbReference>
<feature type="transmembrane region" description="Helical" evidence="2">
    <location>
        <begin position="281"/>
        <end position="298"/>
    </location>
</feature>
<keyword evidence="1" id="KW-0813">Transport</keyword>